<dbReference type="CDD" id="cd02440">
    <property type="entry name" value="AdoMet_MTases"/>
    <property type="match status" value="1"/>
</dbReference>
<accession>A0ABS6J8V4</accession>
<sequence length="317" mass="35262">MSATEVVSREDRHGRPLVTVLCTGCGVLRNDPVPSEAELTEFYRRDYRTDYKGAPEPRLRQVWRNLERLNAHFAAFRDIYSKGGRWLDLGAGSGEFSFLARRLGAEVTAVEPNEAYAEYCRAKLDLPVQTGRMEDFAFAEGSFDMIRLSHVLEHLRDPVVALRRLAGWLAEDGILYIEVPDIESDARHKMRGRMFHYGHIYNYNPVTLRHVAGLAGLVELPATAARSAGRCGAFFKRGEGGTVPVAELGINALRMRAAMVAHNGRRLPEPAEGTVAGRFLRTIAARLREAREGARLKTHRAIADAAAQRLAEVLARG</sequence>
<dbReference type="PANTHER" id="PTHR43861">
    <property type="entry name" value="TRANS-ACONITATE 2-METHYLTRANSFERASE-RELATED"/>
    <property type="match status" value="1"/>
</dbReference>
<evidence type="ECO:0000313" key="2">
    <source>
        <dbReference type="Proteomes" id="UP000731907"/>
    </source>
</evidence>
<protein>
    <submittedName>
        <fullName evidence="1">Class I SAM-dependent methyltransferase</fullName>
    </submittedName>
</protein>
<reference evidence="1 2" key="1">
    <citation type="submission" date="2021-06" db="EMBL/GenBank/DDBJ databases">
        <title>Rhodobacteraceae bacterium strain HSP-20.</title>
        <authorList>
            <person name="Chen W.-M."/>
        </authorList>
    </citation>
    <scope>NUCLEOTIDE SEQUENCE [LARGE SCALE GENOMIC DNA]</scope>
    <source>
        <strain evidence="1 2">HSP-20</strain>
    </source>
</reference>
<dbReference type="GO" id="GO:0008168">
    <property type="term" value="F:methyltransferase activity"/>
    <property type="evidence" value="ECO:0007669"/>
    <property type="project" value="UniProtKB-KW"/>
</dbReference>
<dbReference type="GO" id="GO:0032259">
    <property type="term" value="P:methylation"/>
    <property type="evidence" value="ECO:0007669"/>
    <property type="project" value="UniProtKB-KW"/>
</dbReference>
<dbReference type="RefSeq" id="WP_217765704.1">
    <property type="nucleotide sequence ID" value="NZ_JAAATX020000011.1"/>
</dbReference>
<keyword evidence="1" id="KW-0808">Transferase</keyword>
<dbReference type="Proteomes" id="UP000731907">
    <property type="component" value="Unassembled WGS sequence"/>
</dbReference>
<keyword evidence="2" id="KW-1185">Reference proteome</keyword>
<comment type="caution">
    <text evidence="1">The sequence shown here is derived from an EMBL/GenBank/DDBJ whole genome shotgun (WGS) entry which is preliminary data.</text>
</comment>
<organism evidence="1 2">
    <name type="scientific">Paragemmobacter amnigenus</name>
    <dbReference type="NCBI Taxonomy" id="2852097"/>
    <lineage>
        <taxon>Bacteria</taxon>
        <taxon>Pseudomonadati</taxon>
        <taxon>Pseudomonadota</taxon>
        <taxon>Alphaproteobacteria</taxon>
        <taxon>Rhodobacterales</taxon>
        <taxon>Paracoccaceae</taxon>
        <taxon>Paragemmobacter</taxon>
    </lineage>
</organism>
<evidence type="ECO:0000313" key="1">
    <source>
        <dbReference type="EMBL" id="MBU9699299.1"/>
    </source>
</evidence>
<gene>
    <name evidence="1" type="ORF">GU927_015735</name>
</gene>
<dbReference type="Pfam" id="PF13489">
    <property type="entry name" value="Methyltransf_23"/>
    <property type="match status" value="1"/>
</dbReference>
<dbReference type="EMBL" id="JAAATX020000011">
    <property type="protein sequence ID" value="MBU9699299.1"/>
    <property type="molecule type" value="Genomic_DNA"/>
</dbReference>
<name>A0ABS6J8V4_9RHOB</name>
<keyword evidence="1" id="KW-0489">Methyltransferase</keyword>
<proteinExistence type="predicted"/>